<dbReference type="Proteomes" id="UP000593719">
    <property type="component" value="Chromosome"/>
</dbReference>
<dbReference type="AlphaFoldDB" id="A0A7M1AZL2"/>
<organism evidence="2 3">
    <name type="scientific">Sulfurimonas sediminis</name>
    <dbReference type="NCBI Taxonomy" id="2590020"/>
    <lineage>
        <taxon>Bacteria</taxon>
        <taxon>Pseudomonadati</taxon>
        <taxon>Campylobacterota</taxon>
        <taxon>Epsilonproteobacteria</taxon>
        <taxon>Campylobacterales</taxon>
        <taxon>Sulfurimonadaceae</taxon>
        <taxon>Sulfurimonas</taxon>
    </lineage>
</organism>
<evidence type="ECO:0000256" key="1">
    <source>
        <dbReference type="SAM" id="SignalP"/>
    </source>
</evidence>
<sequence>MKLIFLLILGFNLAAAQNNYSLRVAVGKPTLHSLANILLGKFGAYRDDLKAYNLDGGYLLTKDLFTLPLDLYLKGGLTYYKDPFYNDVFGADFYIKIYYNVDFWKNRIRIGFGEGVSYTNRILEIERIDAALQNDNNSRFLNYLDISLDFDLGKLMKYKELNEVYVGFLIKHRSGIVGTINNVSHGGSNFESIYIEKNF</sequence>
<gene>
    <name evidence="2" type="ORF">FJR45_02150</name>
</gene>
<keyword evidence="1" id="KW-0732">Signal</keyword>
<dbReference type="RefSeq" id="WP_193151141.1">
    <property type="nucleotide sequence ID" value="NZ_CP041235.1"/>
</dbReference>
<feature type="chain" id="PRO_5032644486" description="Acyloxyacyl hydrolase" evidence="1">
    <location>
        <begin position="17"/>
        <end position="199"/>
    </location>
</feature>
<accession>A0A7M1AZL2</accession>
<dbReference type="EMBL" id="CP041235">
    <property type="protein sequence ID" value="QOP42815.1"/>
    <property type="molecule type" value="Genomic_DNA"/>
</dbReference>
<proteinExistence type="predicted"/>
<name>A0A7M1AZL2_9BACT</name>
<evidence type="ECO:0000313" key="3">
    <source>
        <dbReference type="Proteomes" id="UP000593719"/>
    </source>
</evidence>
<dbReference type="KEGG" id="ssei:FJR45_02150"/>
<reference evidence="2 3" key="1">
    <citation type="submission" date="2019-06" db="EMBL/GenBank/DDBJ databases">
        <title>Sulfurimonas gotlandica sp. nov., a chemoautotrophic and psychrotolerant epsilonproteobacterium isolated from a pelagic redoxcline, and an emended description of the genus Sulfurimonas.</title>
        <authorList>
            <person name="Wang S."/>
            <person name="Jiang L."/>
            <person name="Shao Z."/>
        </authorList>
    </citation>
    <scope>NUCLEOTIDE SEQUENCE [LARGE SCALE GENOMIC DNA]</scope>
    <source>
        <strain evidence="2 3">S2-6</strain>
    </source>
</reference>
<evidence type="ECO:0000313" key="2">
    <source>
        <dbReference type="EMBL" id="QOP42815.1"/>
    </source>
</evidence>
<feature type="signal peptide" evidence="1">
    <location>
        <begin position="1"/>
        <end position="16"/>
    </location>
</feature>
<evidence type="ECO:0008006" key="4">
    <source>
        <dbReference type="Google" id="ProtNLM"/>
    </source>
</evidence>
<keyword evidence="3" id="KW-1185">Reference proteome</keyword>
<protein>
    <recommendedName>
        <fullName evidence="4">Acyloxyacyl hydrolase</fullName>
    </recommendedName>
</protein>